<keyword evidence="1" id="KW-1133">Transmembrane helix</keyword>
<reference evidence="2" key="2">
    <citation type="submission" date="2020-05" db="UniProtKB">
        <authorList>
            <consortium name="EnsemblMetazoa"/>
        </authorList>
    </citation>
    <scope>IDENTIFICATION</scope>
    <source>
        <strain evidence="2">IAEA</strain>
    </source>
</reference>
<dbReference type="VEuPathDB" id="VectorBase:GPPI034842"/>
<keyword evidence="1" id="KW-0472">Membrane</keyword>
<dbReference type="Proteomes" id="UP000092460">
    <property type="component" value="Unassembled WGS sequence"/>
</dbReference>
<dbReference type="EnsemblMetazoa" id="GPPI034842-RA">
    <property type="protein sequence ID" value="GPPI034842-PA"/>
    <property type="gene ID" value="GPPI034842"/>
</dbReference>
<name>A0A1B0BMJ1_9MUSC</name>
<feature type="transmembrane region" description="Helical" evidence="1">
    <location>
        <begin position="15"/>
        <end position="37"/>
    </location>
</feature>
<evidence type="ECO:0000313" key="2">
    <source>
        <dbReference type="EnsemblMetazoa" id="GPPI034842-PA"/>
    </source>
</evidence>
<protein>
    <submittedName>
        <fullName evidence="2">Uncharacterized protein</fullName>
    </submittedName>
</protein>
<reference evidence="3" key="1">
    <citation type="submission" date="2015-01" db="EMBL/GenBank/DDBJ databases">
        <authorList>
            <person name="Aksoy S."/>
            <person name="Warren W."/>
            <person name="Wilson R.K."/>
        </authorList>
    </citation>
    <scope>NUCLEOTIDE SEQUENCE [LARGE SCALE GENOMIC DNA]</scope>
    <source>
        <strain evidence="3">IAEA</strain>
    </source>
</reference>
<accession>A0A1B0BMJ1</accession>
<keyword evidence="1" id="KW-0812">Transmembrane</keyword>
<dbReference type="EMBL" id="JXJN01016958">
    <property type="status" value="NOT_ANNOTATED_CDS"/>
    <property type="molecule type" value="Genomic_DNA"/>
</dbReference>
<sequence>MMISSSSSSSISSSISISIIMMTLVNLVNLLLSFYVWKLVYCAASQDKINQKFTKVGLASCLLRNLKISLKTFS</sequence>
<evidence type="ECO:0000313" key="3">
    <source>
        <dbReference type="Proteomes" id="UP000092460"/>
    </source>
</evidence>
<proteinExistence type="predicted"/>
<evidence type="ECO:0000256" key="1">
    <source>
        <dbReference type="SAM" id="Phobius"/>
    </source>
</evidence>
<dbReference type="AlphaFoldDB" id="A0A1B0BMJ1"/>
<organism evidence="2 3">
    <name type="scientific">Glossina palpalis gambiensis</name>
    <dbReference type="NCBI Taxonomy" id="67801"/>
    <lineage>
        <taxon>Eukaryota</taxon>
        <taxon>Metazoa</taxon>
        <taxon>Ecdysozoa</taxon>
        <taxon>Arthropoda</taxon>
        <taxon>Hexapoda</taxon>
        <taxon>Insecta</taxon>
        <taxon>Pterygota</taxon>
        <taxon>Neoptera</taxon>
        <taxon>Endopterygota</taxon>
        <taxon>Diptera</taxon>
        <taxon>Brachycera</taxon>
        <taxon>Muscomorpha</taxon>
        <taxon>Hippoboscoidea</taxon>
        <taxon>Glossinidae</taxon>
        <taxon>Glossina</taxon>
    </lineage>
</organism>
<keyword evidence="3" id="KW-1185">Reference proteome</keyword>